<dbReference type="GO" id="GO:0005524">
    <property type="term" value="F:ATP binding"/>
    <property type="evidence" value="ECO:0007669"/>
    <property type="project" value="InterPro"/>
</dbReference>
<dbReference type="FunCoup" id="A0A804IGI1">
    <property type="interactions" value="2062"/>
</dbReference>
<evidence type="ECO:0000256" key="1">
    <source>
        <dbReference type="SAM" id="MobiDB-lite"/>
    </source>
</evidence>
<dbReference type="InterPro" id="IPR051177">
    <property type="entry name" value="CIK-Related_Protein"/>
</dbReference>
<reference evidence="3" key="1">
    <citation type="submission" date="2021-03" db="EMBL/GenBank/DDBJ databases">
        <authorList>
            <consortium name="Genoscope - CEA"/>
            <person name="William W."/>
        </authorList>
    </citation>
    <scope>NUCLEOTIDE SEQUENCE</scope>
    <source>
        <strain evidence="3">Doubled-haploid Pahang</strain>
    </source>
</reference>
<feature type="compositionally biased region" description="Low complexity" evidence="1">
    <location>
        <begin position="895"/>
        <end position="915"/>
    </location>
</feature>
<evidence type="ECO:0000259" key="2">
    <source>
        <dbReference type="PROSITE" id="PS50011"/>
    </source>
</evidence>
<feature type="region of interest" description="Disordered" evidence="1">
    <location>
        <begin position="784"/>
        <end position="835"/>
    </location>
</feature>
<dbReference type="EnsemblPlants" id="Ma03_t26360.1">
    <property type="protein sequence ID" value="Ma03_p26360.1"/>
    <property type="gene ID" value="Ma03_g26360"/>
</dbReference>
<dbReference type="OrthoDB" id="79687at2759"/>
<dbReference type="PANTHER" id="PTHR12984:SF6">
    <property type="entry name" value="SCY1-LIKE PROTEIN 2"/>
    <property type="match status" value="1"/>
</dbReference>
<dbReference type="OMA" id="MAHKCIP"/>
<evidence type="ECO:0000313" key="4">
    <source>
        <dbReference type="EnsemblPlants" id="Ma03_p26360.1"/>
    </source>
</evidence>
<feature type="compositionally biased region" description="Polar residues" evidence="1">
    <location>
        <begin position="649"/>
        <end position="658"/>
    </location>
</feature>
<evidence type="ECO:0000313" key="5">
    <source>
        <dbReference type="Proteomes" id="UP000012960"/>
    </source>
</evidence>
<dbReference type="KEGG" id="mus:103978857"/>
<dbReference type="Pfam" id="PF00069">
    <property type="entry name" value="Pkinase"/>
    <property type="match status" value="1"/>
</dbReference>
<feature type="compositionally biased region" description="Polar residues" evidence="1">
    <location>
        <begin position="671"/>
        <end position="685"/>
    </location>
</feature>
<reference evidence="4" key="2">
    <citation type="submission" date="2021-05" db="UniProtKB">
        <authorList>
            <consortium name="EnsemblPlants"/>
        </authorList>
    </citation>
    <scope>IDENTIFICATION</scope>
    <source>
        <strain evidence="4">subsp. malaccensis</strain>
    </source>
</reference>
<dbReference type="SUPFAM" id="SSF56112">
    <property type="entry name" value="Protein kinase-like (PK-like)"/>
    <property type="match status" value="1"/>
</dbReference>
<sequence length="924" mass="100383">MSLNMKTLTQALAKAGAVIEKTVQTTVQEVTGPRPLQDYDLLDQAGSGGPGLAWRLFAARPRASAPSTHYPLVTVWVLDKRALAEARVRAGLSKAAEDAFLDLVRADAARLVRIRHPGVLHVVQALDESKNAIAMVTEPVFASVANALGHLDNVPRVPKELNGMEMGLLEVKHGMLQIAETLDFLHNQARLVHQSISPESVFITLSGAWKLGGFGFAISLDQATGGSTQPFHYSEYDVEDSVLPLQPSLNYTAPELVRNKTTTSGSSCDMFSFGCLAYHLIARKPLLDCHNNVKMYMNSLTYLTSETFSVIPSELIIDLRRMLSMDETSRPSATEFTGSSFFRDDTRLRALRFLDHMLERDNMQKSEFLKALSDMWKDFDSRVLRFKVLPPLCAELRNMVMQPMILPMVLTIAESQDKNDFELSTLPALIPVLSSASGETLLLLVKHADLIIHKASQDDLISHVLPLFVRAYDDTDPRIQEEVLRRTVPLARQLDMQLVNQAMVPRVHGLALKTTVAAVRVNALRCLGDLVSALDKPSILDILQTLQRCTAVDRSAPTLMCTLGVANSIYKQHGIEFATEHVLPLLFPLLTAQQLNVQQFAKYMLFVKDILRKIEEKRGVTVSDSGTPEVKVSSASTNGLHSEPLPKSVAQNSYTKSRASWDEDWGPTVKKTANASQPLETNLQPEESLSISQQATANAIPLQSVAAAPTHQTPTTCTPVDIEWPPSNSYSEFGAQLNVNEKQNSTDVSNSAFDDLDPFANWPPKPSNSASSLGSVTVPTQSHGISGSGMSSIGFSSNSTSIGQSNPHKGSLISNVNNPRGLPMNSQTSGQVNRASASVIGNSVSALETSHSNSHSHAFKATDIGSIFASVHNGQPTPRIAPPPATAIGRGRGRNQGNARVSKASRSSSHGQGSSEQPPLLDLL</sequence>
<dbReference type="InterPro" id="IPR011009">
    <property type="entry name" value="Kinase-like_dom_sf"/>
</dbReference>
<accession>A0A804IGI1</accession>
<dbReference type="EMBL" id="HG996468">
    <property type="protein sequence ID" value="CAG1851343.1"/>
    <property type="molecule type" value="Genomic_DNA"/>
</dbReference>
<protein>
    <submittedName>
        <fullName evidence="3">(wild Malaysian banana) hypothetical protein</fullName>
    </submittedName>
</protein>
<dbReference type="Gene3D" id="1.10.510.10">
    <property type="entry name" value="Transferase(Phosphotransferase) domain 1"/>
    <property type="match status" value="1"/>
</dbReference>
<dbReference type="Gene3D" id="3.30.200.20">
    <property type="entry name" value="Phosphorylase Kinase, domain 1"/>
    <property type="match status" value="1"/>
</dbReference>
<feature type="region of interest" description="Disordered" evidence="1">
    <location>
        <begin position="622"/>
        <end position="685"/>
    </location>
</feature>
<gene>
    <name evidence="3" type="ORF">GSMUA_192230.1</name>
</gene>
<dbReference type="SMART" id="SM00220">
    <property type="entry name" value="S_TKc"/>
    <property type="match status" value="1"/>
</dbReference>
<dbReference type="PANTHER" id="PTHR12984">
    <property type="entry name" value="SCY1-RELATED S/T PROTEIN KINASE-LIKE"/>
    <property type="match status" value="1"/>
</dbReference>
<feature type="compositionally biased region" description="Polar residues" evidence="1">
    <location>
        <begin position="804"/>
        <end position="835"/>
    </location>
</feature>
<dbReference type="PROSITE" id="PS50011">
    <property type="entry name" value="PROTEIN_KINASE_DOM"/>
    <property type="match status" value="1"/>
</dbReference>
<dbReference type="Gene3D" id="1.25.10.10">
    <property type="entry name" value="Leucine-rich Repeat Variant"/>
    <property type="match status" value="1"/>
</dbReference>
<keyword evidence="5" id="KW-1185">Reference proteome</keyword>
<dbReference type="Proteomes" id="UP000012960">
    <property type="component" value="Unplaced"/>
</dbReference>
<dbReference type="GO" id="GO:0004672">
    <property type="term" value="F:protein kinase activity"/>
    <property type="evidence" value="ECO:0007669"/>
    <property type="project" value="InterPro"/>
</dbReference>
<dbReference type="InterPro" id="IPR000719">
    <property type="entry name" value="Prot_kinase_dom"/>
</dbReference>
<feature type="compositionally biased region" description="Low complexity" evidence="1">
    <location>
        <begin position="784"/>
        <end position="803"/>
    </location>
</feature>
<dbReference type="Gramene" id="Ma03_t26360.1">
    <property type="protein sequence ID" value="Ma03_p26360.1"/>
    <property type="gene ID" value="Ma03_g26360"/>
</dbReference>
<dbReference type="SUPFAM" id="SSF48371">
    <property type="entry name" value="ARM repeat"/>
    <property type="match status" value="1"/>
</dbReference>
<evidence type="ECO:0000313" key="3">
    <source>
        <dbReference type="EMBL" id="CAG1851343.1"/>
    </source>
</evidence>
<feature type="region of interest" description="Disordered" evidence="1">
    <location>
        <begin position="870"/>
        <end position="924"/>
    </location>
</feature>
<feature type="domain" description="Protein kinase" evidence="2">
    <location>
        <begin position="39"/>
        <end position="342"/>
    </location>
</feature>
<dbReference type="AlphaFoldDB" id="A0A804IGI1"/>
<name>A0A804IGI1_MUSAM</name>
<organism evidence="4 5">
    <name type="scientific">Musa acuminata subsp. malaccensis</name>
    <name type="common">Wild banana</name>
    <name type="synonym">Musa malaccensis</name>
    <dbReference type="NCBI Taxonomy" id="214687"/>
    <lineage>
        <taxon>Eukaryota</taxon>
        <taxon>Viridiplantae</taxon>
        <taxon>Streptophyta</taxon>
        <taxon>Embryophyta</taxon>
        <taxon>Tracheophyta</taxon>
        <taxon>Spermatophyta</taxon>
        <taxon>Magnoliopsida</taxon>
        <taxon>Liliopsida</taxon>
        <taxon>Zingiberales</taxon>
        <taxon>Musaceae</taxon>
        <taxon>Musa</taxon>
    </lineage>
</organism>
<dbReference type="CDD" id="cd14011">
    <property type="entry name" value="PK_SCY1_like"/>
    <property type="match status" value="1"/>
</dbReference>
<dbReference type="InterPro" id="IPR011989">
    <property type="entry name" value="ARM-like"/>
</dbReference>
<dbReference type="InterPro" id="IPR016024">
    <property type="entry name" value="ARM-type_fold"/>
</dbReference>
<proteinExistence type="predicted"/>